<organism evidence="2 3">
    <name type="scientific">Bacteroides thetaiotaomicron</name>
    <dbReference type="NCBI Taxonomy" id="818"/>
    <lineage>
        <taxon>Bacteria</taxon>
        <taxon>Pseudomonadati</taxon>
        <taxon>Bacteroidota</taxon>
        <taxon>Bacteroidia</taxon>
        <taxon>Bacteroidales</taxon>
        <taxon>Bacteroidaceae</taxon>
        <taxon>Bacteroides</taxon>
    </lineage>
</organism>
<name>A0A415LV37_BACT4</name>
<evidence type="ECO:0000313" key="2">
    <source>
        <dbReference type="EMBL" id="RHL53741.1"/>
    </source>
</evidence>
<evidence type="ECO:0000256" key="1">
    <source>
        <dbReference type="SAM" id="Phobius"/>
    </source>
</evidence>
<dbReference type="EMBL" id="QROV01000034">
    <property type="protein sequence ID" value="RHL53741.1"/>
    <property type="molecule type" value="Genomic_DNA"/>
</dbReference>
<keyword evidence="1" id="KW-1133">Transmembrane helix</keyword>
<reference evidence="2 3" key="1">
    <citation type="submission" date="2018-08" db="EMBL/GenBank/DDBJ databases">
        <title>A genome reference for cultivated species of the human gut microbiota.</title>
        <authorList>
            <person name="Zou Y."/>
            <person name="Xue W."/>
            <person name="Luo G."/>
        </authorList>
    </citation>
    <scope>NUCLEOTIDE SEQUENCE [LARGE SCALE GENOMIC DNA]</scope>
    <source>
        <strain evidence="2 3">AF37-12</strain>
    </source>
</reference>
<dbReference type="Proteomes" id="UP000283616">
    <property type="component" value="Unassembled WGS sequence"/>
</dbReference>
<comment type="caution">
    <text evidence="2">The sequence shown here is derived from an EMBL/GenBank/DDBJ whole genome shotgun (WGS) entry which is preliminary data.</text>
</comment>
<proteinExistence type="predicted"/>
<gene>
    <name evidence="2" type="ORF">DW011_22080</name>
</gene>
<accession>A0A415LV37</accession>
<evidence type="ECO:0000313" key="3">
    <source>
        <dbReference type="Proteomes" id="UP000283616"/>
    </source>
</evidence>
<dbReference type="AlphaFoldDB" id="A0A415LV37"/>
<keyword evidence="1" id="KW-0812">Transmembrane</keyword>
<protein>
    <submittedName>
        <fullName evidence="2">Uncharacterized protein</fullName>
    </submittedName>
</protein>
<sequence>MKKIVFVSVSGSKKGLFFISIMEIGIIKSFMWKIMKRLYWKGKEGLRKYCRDKEETILLCIK</sequence>
<feature type="transmembrane region" description="Helical" evidence="1">
    <location>
        <begin position="15"/>
        <end position="34"/>
    </location>
</feature>
<keyword evidence="1" id="KW-0472">Membrane</keyword>